<dbReference type="EMBL" id="JACHIP010000013">
    <property type="protein sequence ID" value="MBB5060399.1"/>
    <property type="molecule type" value="Genomic_DNA"/>
</dbReference>
<accession>A0A7W7ZI70</accession>
<evidence type="ECO:0000313" key="1">
    <source>
        <dbReference type="EMBL" id="MBB5060399.1"/>
    </source>
</evidence>
<protein>
    <submittedName>
        <fullName evidence="1">Uncharacterized protein</fullName>
    </submittedName>
</protein>
<sequence length="192" mass="22041">MFCRYFGRTSRNRQLAFTITHHRRSTYSCKDSQTRLVSVYQCTHIPVRNLMINLGSKALADDAFLAALRACDYPIENFRHADHLRLGWILLRSSETETASNEAVKIIRAFGLHHGKGHAYNETVTRAWMRLLATHTEEASFEEFLSKNQARISTGLLHEFWRAETLNSSKARAEWTEPDIRALPPLATARIP</sequence>
<organism evidence="1 2">
    <name type="scientific">Granulicella aggregans</name>
    <dbReference type="NCBI Taxonomy" id="474949"/>
    <lineage>
        <taxon>Bacteria</taxon>
        <taxon>Pseudomonadati</taxon>
        <taxon>Acidobacteriota</taxon>
        <taxon>Terriglobia</taxon>
        <taxon>Terriglobales</taxon>
        <taxon>Acidobacteriaceae</taxon>
        <taxon>Granulicella</taxon>
    </lineage>
</organism>
<comment type="caution">
    <text evidence="1">The sequence shown here is derived from an EMBL/GenBank/DDBJ whole genome shotgun (WGS) entry which is preliminary data.</text>
</comment>
<reference evidence="1 2" key="1">
    <citation type="submission" date="2020-08" db="EMBL/GenBank/DDBJ databases">
        <title>Genomic Encyclopedia of Type Strains, Phase IV (KMG-V): Genome sequencing to study the core and pangenomes of soil and plant-associated prokaryotes.</title>
        <authorList>
            <person name="Whitman W."/>
        </authorList>
    </citation>
    <scope>NUCLEOTIDE SEQUENCE [LARGE SCALE GENOMIC DNA]</scope>
    <source>
        <strain evidence="1 2">M8UP14</strain>
    </source>
</reference>
<keyword evidence="2" id="KW-1185">Reference proteome</keyword>
<name>A0A7W7ZI70_9BACT</name>
<proteinExistence type="predicted"/>
<evidence type="ECO:0000313" key="2">
    <source>
        <dbReference type="Proteomes" id="UP000540989"/>
    </source>
</evidence>
<dbReference type="Proteomes" id="UP000540989">
    <property type="component" value="Unassembled WGS sequence"/>
</dbReference>
<dbReference type="AlphaFoldDB" id="A0A7W7ZI70"/>
<gene>
    <name evidence="1" type="ORF">HDF16_005135</name>
</gene>